<accession>A0ACC2PMB8</accession>
<dbReference type="EMBL" id="CM056741">
    <property type="protein sequence ID" value="KAJ8684532.1"/>
    <property type="molecule type" value="Genomic_DNA"/>
</dbReference>
<sequence>MPSTFKSRYKRKWENDPLYSEWVGEVQDNTNAFFCKACNQSKSLSNMGKRSLESHAASTSHKESLNSMRKTPTLQSFFTRTSSSAVAPMSANSQMMIHDVDSGKSSSALALSPPLVINHTIAASIMPSSFNQQMTLNTAAHAMTTGPNCTPLSACSSGNMPKENSSSSKKMDAFLLKDQATRAEIIWSIETVMTHKSLRVAEEDIMAMKKMSENTNDLVHQLQLGRTKIGYFIQYGIAPFFQCDLEKSIDLCEFFSLGFDESLNKVAKKSQMDVNVRRWNDETNEAETRYLTSCFLGRTRACDLLVSFDKAVAHLNIKKKCLEVEMDGPNVNWKFFGELQSECPNLLEMGSCGLHVVHGAYKDGVNSTGWDIVQYLRCLYYLFKDYPARRAIFIQYSGSETFPKKFCGMRWLENITVIERAIEIDASVKKYVSGVVTAKTEPKCKSYKVVKKTSADPLLLAKLSFIKSLASEVEPFLREFQSDDPLVPFLHTTLTKTIANIMGRFMTKKSMRSLESVKISDIKDVKNHLPLDELHLGFGTLKQLSKIKLNKEQSDSFRTSCRTSMIFYISKLITRSPLSYDLTCAATCLDPKIISGNPNLAQERLKKFLFILVSKEHVLDSMADKVMREFSEMISLPTMIESCKVYERSEQRLDHFWRDLAIYDHVKSKGGLKDFEVTKPLILSARNASSRYKEALKSQKVKKVEEDDKKEKKRLLESRIKMLENEKKRFCLKLDEEIQELKKK</sequence>
<evidence type="ECO:0000313" key="1">
    <source>
        <dbReference type="EMBL" id="KAJ8684532.1"/>
    </source>
</evidence>
<evidence type="ECO:0000313" key="2">
    <source>
        <dbReference type="Proteomes" id="UP001239111"/>
    </source>
</evidence>
<dbReference type="Proteomes" id="UP001239111">
    <property type="component" value="Chromosome 1"/>
</dbReference>
<protein>
    <submittedName>
        <fullName evidence="1">Uncharacterized protein</fullName>
    </submittedName>
</protein>
<organism evidence="1 2">
    <name type="scientific">Eretmocerus hayati</name>
    <dbReference type="NCBI Taxonomy" id="131215"/>
    <lineage>
        <taxon>Eukaryota</taxon>
        <taxon>Metazoa</taxon>
        <taxon>Ecdysozoa</taxon>
        <taxon>Arthropoda</taxon>
        <taxon>Hexapoda</taxon>
        <taxon>Insecta</taxon>
        <taxon>Pterygota</taxon>
        <taxon>Neoptera</taxon>
        <taxon>Endopterygota</taxon>
        <taxon>Hymenoptera</taxon>
        <taxon>Apocrita</taxon>
        <taxon>Proctotrupomorpha</taxon>
        <taxon>Chalcidoidea</taxon>
        <taxon>Aphelinidae</taxon>
        <taxon>Aphelininae</taxon>
        <taxon>Eretmocerus</taxon>
    </lineage>
</organism>
<proteinExistence type="predicted"/>
<gene>
    <name evidence="1" type="ORF">QAD02_020324</name>
</gene>
<comment type="caution">
    <text evidence="1">The sequence shown here is derived from an EMBL/GenBank/DDBJ whole genome shotgun (WGS) entry which is preliminary data.</text>
</comment>
<name>A0ACC2PMB8_9HYME</name>
<keyword evidence="2" id="KW-1185">Reference proteome</keyword>
<reference evidence="1" key="1">
    <citation type="submission" date="2023-04" db="EMBL/GenBank/DDBJ databases">
        <title>A chromosome-level genome assembly of the parasitoid wasp Eretmocerus hayati.</title>
        <authorList>
            <person name="Zhong Y."/>
            <person name="Liu S."/>
            <person name="Liu Y."/>
        </authorList>
    </citation>
    <scope>NUCLEOTIDE SEQUENCE</scope>
    <source>
        <strain evidence="1">ZJU_SS_LIU_2023</strain>
    </source>
</reference>